<gene>
    <name evidence="1" type="primary">GLEAN_10497</name>
    <name evidence="1" type="ORF">TcasGA2_TC010497</name>
</gene>
<evidence type="ECO:0000313" key="2">
    <source>
        <dbReference type="Proteomes" id="UP000007266"/>
    </source>
</evidence>
<proteinExistence type="predicted"/>
<protein>
    <submittedName>
        <fullName evidence="1">Uncharacterized protein</fullName>
    </submittedName>
</protein>
<dbReference type="PROSITE" id="PS51257">
    <property type="entry name" value="PROKAR_LIPOPROTEIN"/>
    <property type="match status" value="1"/>
</dbReference>
<name>D6WE30_TRICA</name>
<dbReference type="EMBL" id="KQ971324">
    <property type="protein sequence ID" value="EFA01174.1"/>
    <property type="molecule type" value="Genomic_DNA"/>
</dbReference>
<reference evidence="1 2" key="2">
    <citation type="journal article" date="2010" name="Nucleic Acids Res.">
        <title>BeetleBase in 2010: revisions to provide comprehensive genomic information for Tribolium castaneum.</title>
        <authorList>
            <person name="Kim H.S."/>
            <person name="Murphy T."/>
            <person name="Xia J."/>
            <person name="Caragea D."/>
            <person name="Park Y."/>
            <person name="Beeman R.W."/>
            <person name="Lorenzen M.D."/>
            <person name="Butcher S."/>
            <person name="Manak J.R."/>
            <person name="Brown S.J."/>
        </authorList>
    </citation>
    <scope>GENOME REANNOTATION</scope>
    <source>
        <strain evidence="1 2">Georgia GA2</strain>
    </source>
</reference>
<reference evidence="1 2" key="1">
    <citation type="journal article" date="2008" name="Nature">
        <title>The genome of the model beetle and pest Tribolium castaneum.</title>
        <authorList>
            <consortium name="Tribolium Genome Sequencing Consortium"/>
            <person name="Richards S."/>
            <person name="Gibbs R.A."/>
            <person name="Weinstock G.M."/>
            <person name="Brown S.J."/>
            <person name="Denell R."/>
            <person name="Beeman R.W."/>
            <person name="Gibbs R."/>
            <person name="Beeman R.W."/>
            <person name="Brown S.J."/>
            <person name="Bucher G."/>
            <person name="Friedrich M."/>
            <person name="Grimmelikhuijzen C.J."/>
            <person name="Klingler M."/>
            <person name="Lorenzen M."/>
            <person name="Richards S."/>
            <person name="Roth S."/>
            <person name="Schroder R."/>
            <person name="Tautz D."/>
            <person name="Zdobnov E.M."/>
            <person name="Muzny D."/>
            <person name="Gibbs R.A."/>
            <person name="Weinstock G.M."/>
            <person name="Attaway T."/>
            <person name="Bell S."/>
            <person name="Buhay C.J."/>
            <person name="Chandrabose M.N."/>
            <person name="Chavez D."/>
            <person name="Clerk-Blankenburg K.P."/>
            <person name="Cree A."/>
            <person name="Dao M."/>
            <person name="Davis C."/>
            <person name="Chacko J."/>
            <person name="Dinh H."/>
            <person name="Dugan-Rocha S."/>
            <person name="Fowler G."/>
            <person name="Garner T.T."/>
            <person name="Garnes J."/>
            <person name="Gnirke A."/>
            <person name="Hawes A."/>
            <person name="Hernandez J."/>
            <person name="Hines S."/>
            <person name="Holder M."/>
            <person name="Hume J."/>
            <person name="Jhangiani S.N."/>
            <person name="Joshi V."/>
            <person name="Khan Z.M."/>
            <person name="Jackson L."/>
            <person name="Kovar C."/>
            <person name="Kowis A."/>
            <person name="Lee S."/>
            <person name="Lewis L.R."/>
            <person name="Margolis J."/>
            <person name="Morgan M."/>
            <person name="Nazareth L.V."/>
            <person name="Nguyen N."/>
            <person name="Okwuonu G."/>
            <person name="Parker D."/>
            <person name="Richards S."/>
            <person name="Ruiz S.J."/>
            <person name="Santibanez J."/>
            <person name="Savard J."/>
            <person name="Scherer S.E."/>
            <person name="Schneider B."/>
            <person name="Sodergren E."/>
            <person name="Tautz D."/>
            <person name="Vattahil S."/>
            <person name="Villasana D."/>
            <person name="White C.S."/>
            <person name="Wright R."/>
            <person name="Park Y."/>
            <person name="Beeman R.W."/>
            <person name="Lord J."/>
            <person name="Oppert B."/>
            <person name="Lorenzen M."/>
            <person name="Brown S."/>
            <person name="Wang L."/>
            <person name="Savard J."/>
            <person name="Tautz D."/>
            <person name="Richards S."/>
            <person name="Weinstock G."/>
            <person name="Gibbs R.A."/>
            <person name="Liu Y."/>
            <person name="Worley K."/>
            <person name="Weinstock G."/>
            <person name="Elsik C.G."/>
            <person name="Reese J.T."/>
            <person name="Elhaik E."/>
            <person name="Landan G."/>
            <person name="Graur D."/>
            <person name="Arensburger P."/>
            <person name="Atkinson P."/>
            <person name="Beeman R.W."/>
            <person name="Beidler J."/>
            <person name="Brown S.J."/>
            <person name="Demuth J.P."/>
            <person name="Drury D.W."/>
            <person name="Du Y.Z."/>
            <person name="Fujiwara H."/>
            <person name="Lorenzen M."/>
            <person name="Maselli V."/>
            <person name="Osanai M."/>
            <person name="Park Y."/>
            <person name="Robertson H.M."/>
            <person name="Tu Z."/>
            <person name="Wang J.J."/>
            <person name="Wang S."/>
            <person name="Richards S."/>
            <person name="Song H."/>
            <person name="Zhang L."/>
            <person name="Sodergren E."/>
            <person name="Werner D."/>
            <person name="Stanke M."/>
            <person name="Morgenstern B."/>
            <person name="Solovyev V."/>
            <person name="Kosarev P."/>
            <person name="Brown G."/>
            <person name="Chen H.C."/>
            <person name="Ermolaeva O."/>
            <person name="Hlavina W."/>
            <person name="Kapustin Y."/>
            <person name="Kiryutin B."/>
            <person name="Kitts P."/>
            <person name="Maglott D."/>
            <person name="Pruitt K."/>
            <person name="Sapojnikov V."/>
            <person name="Souvorov A."/>
            <person name="Mackey A.J."/>
            <person name="Waterhouse R.M."/>
            <person name="Wyder S."/>
            <person name="Zdobnov E.M."/>
            <person name="Zdobnov E.M."/>
            <person name="Wyder S."/>
            <person name="Kriventseva E.V."/>
            <person name="Kadowaki T."/>
            <person name="Bork P."/>
            <person name="Aranda M."/>
            <person name="Bao R."/>
            <person name="Beermann A."/>
            <person name="Berns N."/>
            <person name="Bolognesi R."/>
            <person name="Bonneton F."/>
            <person name="Bopp D."/>
            <person name="Brown S.J."/>
            <person name="Bucher G."/>
            <person name="Butts T."/>
            <person name="Chaumot A."/>
            <person name="Denell R.E."/>
            <person name="Ferrier D.E."/>
            <person name="Friedrich M."/>
            <person name="Gordon C.M."/>
            <person name="Jindra M."/>
            <person name="Klingler M."/>
            <person name="Lan Q."/>
            <person name="Lattorff H.M."/>
            <person name="Laudet V."/>
            <person name="von Levetsow C."/>
            <person name="Liu Z."/>
            <person name="Lutz R."/>
            <person name="Lynch J.A."/>
            <person name="da Fonseca R.N."/>
            <person name="Posnien N."/>
            <person name="Reuter R."/>
            <person name="Roth S."/>
            <person name="Savard J."/>
            <person name="Schinko J.B."/>
            <person name="Schmitt C."/>
            <person name="Schoppmeier M."/>
            <person name="Schroder R."/>
            <person name="Shippy T.D."/>
            <person name="Simonnet F."/>
            <person name="Marques-Souza H."/>
            <person name="Tautz D."/>
            <person name="Tomoyasu Y."/>
            <person name="Trauner J."/>
            <person name="Van der Zee M."/>
            <person name="Vervoort M."/>
            <person name="Wittkopp N."/>
            <person name="Wimmer E.A."/>
            <person name="Yang X."/>
            <person name="Jones A.K."/>
            <person name="Sattelle D.B."/>
            <person name="Ebert P.R."/>
            <person name="Nelson D."/>
            <person name="Scott J.G."/>
            <person name="Beeman R.W."/>
            <person name="Muthukrishnan S."/>
            <person name="Kramer K.J."/>
            <person name="Arakane Y."/>
            <person name="Beeman R.W."/>
            <person name="Zhu Q."/>
            <person name="Hogenkamp D."/>
            <person name="Dixit R."/>
            <person name="Oppert B."/>
            <person name="Jiang H."/>
            <person name="Zou Z."/>
            <person name="Marshall J."/>
            <person name="Elpidina E."/>
            <person name="Vinokurov K."/>
            <person name="Oppert C."/>
            <person name="Zou Z."/>
            <person name="Evans J."/>
            <person name="Lu Z."/>
            <person name="Zhao P."/>
            <person name="Sumathipala N."/>
            <person name="Altincicek B."/>
            <person name="Vilcinskas A."/>
            <person name="Williams M."/>
            <person name="Hultmark D."/>
            <person name="Hetru C."/>
            <person name="Jiang H."/>
            <person name="Grimmelikhuijzen C.J."/>
            <person name="Hauser F."/>
            <person name="Cazzamali G."/>
            <person name="Williamson M."/>
            <person name="Park Y."/>
            <person name="Li B."/>
            <person name="Tanaka Y."/>
            <person name="Predel R."/>
            <person name="Neupert S."/>
            <person name="Schachtner J."/>
            <person name="Verleyen P."/>
            <person name="Raible F."/>
            <person name="Bork P."/>
            <person name="Friedrich M."/>
            <person name="Walden K.K."/>
            <person name="Robertson H.M."/>
            <person name="Angeli S."/>
            <person name="Foret S."/>
            <person name="Bucher G."/>
            <person name="Schuetz S."/>
            <person name="Maleszka R."/>
            <person name="Wimmer E.A."/>
            <person name="Beeman R.W."/>
            <person name="Lorenzen M."/>
            <person name="Tomoyasu Y."/>
            <person name="Miller S.C."/>
            <person name="Grossmann D."/>
            <person name="Bucher G."/>
        </authorList>
    </citation>
    <scope>NUCLEOTIDE SEQUENCE [LARGE SCALE GENOMIC DNA]</scope>
    <source>
        <strain evidence="1 2">Georgia GA2</strain>
    </source>
</reference>
<dbReference type="Proteomes" id="UP000007266">
    <property type="component" value="Linkage group 3"/>
</dbReference>
<organism evidence="1 2">
    <name type="scientific">Tribolium castaneum</name>
    <name type="common">Red flour beetle</name>
    <dbReference type="NCBI Taxonomy" id="7070"/>
    <lineage>
        <taxon>Eukaryota</taxon>
        <taxon>Metazoa</taxon>
        <taxon>Ecdysozoa</taxon>
        <taxon>Arthropoda</taxon>
        <taxon>Hexapoda</taxon>
        <taxon>Insecta</taxon>
        <taxon>Pterygota</taxon>
        <taxon>Neoptera</taxon>
        <taxon>Endopterygota</taxon>
        <taxon>Coleoptera</taxon>
        <taxon>Polyphaga</taxon>
        <taxon>Cucujiformia</taxon>
        <taxon>Tenebrionidae</taxon>
        <taxon>Tenebrionidae incertae sedis</taxon>
        <taxon>Tribolium</taxon>
    </lineage>
</organism>
<dbReference type="AlphaFoldDB" id="D6WE30"/>
<dbReference type="HOGENOM" id="CLU_1837682_0_0_1"/>
<keyword evidence="2" id="KW-1185">Reference proteome</keyword>
<sequence>MALKQQPNALNAFASCSIVRIVPHIVNNRSAAFSFYPSTQWILFRAFTSVATALQQLHELLIPLNAFAKEIDRRHKDDGRQWTRTVLIKGEDFGQHIIKARNPSNIIHGGNIVESIEIQNVQVVLNRCGRDSRVAKFMFL</sequence>
<accession>D6WE30</accession>
<dbReference type="InParanoid" id="D6WE30"/>
<evidence type="ECO:0000313" key="1">
    <source>
        <dbReference type="EMBL" id="EFA01174.1"/>
    </source>
</evidence>